<evidence type="ECO:0000313" key="1">
    <source>
        <dbReference type="EMBL" id="KAF1305084.1"/>
    </source>
</evidence>
<dbReference type="EMBL" id="MAEL01000023">
    <property type="protein sequence ID" value="KAF1305084.1"/>
    <property type="molecule type" value="Genomic_DNA"/>
</dbReference>
<evidence type="ECO:0000313" key="2">
    <source>
        <dbReference type="Proteomes" id="UP000782705"/>
    </source>
</evidence>
<comment type="caution">
    <text evidence="1">The sequence shown here is derived from an EMBL/GenBank/DDBJ whole genome shotgun (WGS) entry which is preliminary data.</text>
</comment>
<reference evidence="1 2" key="1">
    <citation type="submission" date="2016-06" db="EMBL/GenBank/DDBJ databases">
        <title>Four novel species of enterococci isolated from chicken manure.</title>
        <authorList>
            <person name="Van Tyne D."/>
        </authorList>
    </citation>
    <scope>NUCLEOTIDE SEQUENCE [LARGE SCALE GENOMIC DNA]</scope>
    <source>
        <strain evidence="1 2">CU12B</strain>
    </source>
</reference>
<sequence length="129" mass="14940">MNLHTTNYFDTFISVPADCPVTIAEIPPQRKQPTVARKQYDLLRIPYKYTSDELIYLTTGEPKGLTWEEFFSKGQACMRASSLVKRYGWGIHCNHEGKIARYAVESPQYQQFANDTTLTQIQSMKRKKL</sequence>
<dbReference type="RefSeq" id="WP_161901390.1">
    <property type="nucleotide sequence ID" value="NZ_MAEL01000023.1"/>
</dbReference>
<dbReference type="Pfam" id="PF19654">
    <property type="entry name" value="DUF6157"/>
    <property type="match status" value="1"/>
</dbReference>
<dbReference type="Proteomes" id="UP000782705">
    <property type="component" value="Unassembled WGS sequence"/>
</dbReference>
<name>A0ABQ6Z128_9ENTE</name>
<dbReference type="InterPro" id="IPR046155">
    <property type="entry name" value="DUF6157"/>
</dbReference>
<protein>
    <submittedName>
        <fullName evidence="1">Uncharacterized protein</fullName>
    </submittedName>
</protein>
<gene>
    <name evidence="1" type="ORF">BAU17_04725</name>
</gene>
<proteinExistence type="predicted"/>
<keyword evidence="2" id="KW-1185">Reference proteome</keyword>
<organism evidence="1 2">
    <name type="scientific">Candidatus Enterococcus willemsii</name>
    <dbReference type="NCBI Taxonomy" id="1857215"/>
    <lineage>
        <taxon>Bacteria</taxon>
        <taxon>Bacillati</taxon>
        <taxon>Bacillota</taxon>
        <taxon>Bacilli</taxon>
        <taxon>Lactobacillales</taxon>
        <taxon>Enterococcaceae</taxon>
        <taxon>Enterococcus</taxon>
    </lineage>
</organism>
<accession>A0ABQ6Z128</accession>